<evidence type="ECO:0000313" key="1">
    <source>
        <dbReference type="EMBL" id="GGB09230.1"/>
    </source>
</evidence>
<comment type="caution">
    <text evidence="1">The sequence shown here is derived from an EMBL/GenBank/DDBJ whole genome shotgun (WGS) entry which is preliminary data.</text>
</comment>
<reference evidence="1" key="1">
    <citation type="journal article" date="2014" name="Int. J. Syst. Evol. Microbiol.">
        <title>Complete genome sequence of Corynebacterium casei LMG S-19264T (=DSM 44701T), isolated from a smear-ripened cheese.</title>
        <authorList>
            <consortium name="US DOE Joint Genome Institute (JGI-PGF)"/>
            <person name="Walter F."/>
            <person name="Albersmeier A."/>
            <person name="Kalinowski J."/>
            <person name="Ruckert C."/>
        </authorList>
    </citation>
    <scope>NUCLEOTIDE SEQUENCE</scope>
    <source>
        <strain evidence="1">CGMCC 1.15082</strain>
    </source>
</reference>
<evidence type="ECO:0000313" key="2">
    <source>
        <dbReference type="Proteomes" id="UP000646478"/>
    </source>
</evidence>
<dbReference type="AlphaFoldDB" id="A0A916WLI8"/>
<evidence type="ECO:0008006" key="3">
    <source>
        <dbReference type="Google" id="ProtNLM"/>
    </source>
</evidence>
<dbReference type="Gene3D" id="3.40.50.150">
    <property type="entry name" value="Vaccinia Virus protein VP39"/>
    <property type="match status" value="1"/>
</dbReference>
<dbReference type="EMBL" id="BMHH01000026">
    <property type="protein sequence ID" value="GGB09230.1"/>
    <property type="molecule type" value="Genomic_DNA"/>
</dbReference>
<name>A0A916WLI8_9HYPH</name>
<keyword evidence="2" id="KW-1185">Reference proteome</keyword>
<dbReference type="RefSeq" id="WP_188826106.1">
    <property type="nucleotide sequence ID" value="NZ_BMHH01000026.1"/>
</dbReference>
<dbReference type="InterPro" id="IPR029063">
    <property type="entry name" value="SAM-dependent_MTases_sf"/>
</dbReference>
<organism evidence="1 2">
    <name type="scientific">Brucella endophytica</name>
    <dbReference type="NCBI Taxonomy" id="1963359"/>
    <lineage>
        <taxon>Bacteria</taxon>
        <taxon>Pseudomonadati</taxon>
        <taxon>Pseudomonadota</taxon>
        <taxon>Alphaproteobacteria</taxon>
        <taxon>Hyphomicrobiales</taxon>
        <taxon>Brucellaceae</taxon>
        <taxon>Brucella/Ochrobactrum group</taxon>
        <taxon>Brucella</taxon>
    </lineage>
</organism>
<dbReference type="Proteomes" id="UP000646478">
    <property type="component" value="Unassembled WGS sequence"/>
</dbReference>
<gene>
    <name evidence="1" type="primary">ydcA</name>
    <name evidence="1" type="ORF">GCM10011491_41480</name>
</gene>
<accession>A0A916WLI8</accession>
<sequence>MKRPAIYTRPAKPMFLPVRRREDFEKLDGVAIAEPVAVDKFTECHVTPDDVADRMVSYLGPAGDFLTLEPSAGTGQLTKALLRAGHSRYELTQVERHVKLAAGLHSFGPVVISCFLEWAAEVAGHVEYPRVIMNPPFREVRKHMEAALSLMGKGGHAEPAVLVALVPITYQHQDAETLEALPPDTFATAHVNTKIIRIVKS</sequence>
<dbReference type="SUPFAM" id="SSF53335">
    <property type="entry name" value="S-adenosyl-L-methionine-dependent methyltransferases"/>
    <property type="match status" value="1"/>
</dbReference>
<reference evidence="1" key="2">
    <citation type="submission" date="2020-09" db="EMBL/GenBank/DDBJ databases">
        <authorList>
            <person name="Sun Q."/>
            <person name="Zhou Y."/>
        </authorList>
    </citation>
    <scope>NUCLEOTIDE SEQUENCE</scope>
    <source>
        <strain evidence="1">CGMCC 1.15082</strain>
    </source>
</reference>
<proteinExistence type="predicted"/>
<protein>
    <recommendedName>
        <fullName evidence="3">Methyltransferase type 11</fullName>
    </recommendedName>
</protein>